<gene>
    <name evidence="1" type="ORF">HPP92_002855</name>
</gene>
<name>A0A835RYX2_VANPL</name>
<evidence type="ECO:0000313" key="1">
    <source>
        <dbReference type="EMBL" id="KAG0498164.1"/>
    </source>
</evidence>
<dbReference type="AlphaFoldDB" id="A0A835RYX2"/>
<comment type="caution">
    <text evidence="1">The sequence shown here is derived from an EMBL/GenBank/DDBJ whole genome shotgun (WGS) entry which is preliminary data.</text>
</comment>
<keyword evidence="2" id="KW-1185">Reference proteome</keyword>
<accession>A0A835RYX2</accession>
<sequence length="83" mass="8857">MVGSNAPFARKFDKGDAALGMIDVELLHRNGVRLTPGGWCSGDPPRSIVADNGRLTPGPGSQRLQRLVDALVLSDAFKKQQGK</sequence>
<organism evidence="1 2">
    <name type="scientific">Vanilla planifolia</name>
    <name type="common">Vanilla</name>
    <dbReference type="NCBI Taxonomy" id="51239"/>
    <lineage>
        <taxon>Eukaryota</taxon>
        <taxon>Viridiplantae</taxon>
        <taxon>Streptophyta</taxon>
        <taxon>Embryophyta</taxon>
        <taxon>Tracheophyta</taxon>
        <taxon>Spermatophyta</taxon>
        <taxon>Magnoliopsida</taxon>
        <taxon>Liliopsida</taxon>
        <taxon>Asparagales</taxon>
        <taxon>Orchidaceae</taxon>
        <taxon>Vanilloideae</taxon>
        <taxon>Vanilleae</taxon>
        <taxon>Vanilla</taxon>
    </lineage>
</organism>
<dbReference type="PANTHER" id="PTHR45719:SF7">
    <property type="entry name" value="OS01G0201100 PROTEIN"/>
    <property type="match status" value="1"/>
</dbReference>
<dbReference type="GO" id="GO:0015020">
    <property type="term" value="F:glucuronosyltransferase activity"/>
    <property type="evidence" value="ECO:0007669"/>
    <property type="project" value="InterPro"/>
</dbReference>
<dbReference type="EMBL" id="JADCNL010000001">
    <property type="protein sequence ID" value="KAG0498164.1"/>
    <property type="molecule type" value="Genomic_DNA"/>
</dbReference>
<dbReference type="PANTHER" id="PTHR45719">
    <property type="entry name" value="GLYCOSYLTRANSFERASE"/>
    <property type="match status" value="1"/>
</dbReference>
<dbReference type="Proteomes" id="UP000636800">
    <property type="component" value="Chromosome 1"/>
</dbReference>
<dbReference type="InterPro" id="IPR044610">
    <property type="entry name" value="GLCAT14A/B/C"/>
</dbReference>
<protein>
    <submittedName>
        <fullName evidence="1">Uncharacterized protein</fullName>
    </submittedName>
</protein>
<proteinExistence type="predicted"/>
<evidence type="ECO:0000313" key="2">
    <source>
        <dbReference type="Proteomes" id="UP000636800"/>
    </source>
</evidence>
<dbReference type="OrthoDB" id="423283at2759"/>
<reference evidence="1 2" key="1">
    <citation type="journal article" date="2020" name="Nat. Food">
        <title>A phased Vanilla planifolia genome enables genetic improvement of flavour and production.</title>
        <authorList>
            <person name="Hasing T."/>
            <person name="Tang H."/>
            <person name="Brym M."/>
            <person name="Khazi F."/>
            <person name="Huang T."/>
            <person name="Chambers A.H."/>
        </authorList>
    </citation>
    <scope>NUCLEOTIDE SEQUENCE [LARGE SCALE GENOMIC DNA]</scope>
    <source>
        <tissue evidence="1">Leaf</tissue>
    </source>
</reference>